<evidence type="ECO:0000256" key="7">
    <source>
        <dbReference type="SAM" id="Phobius"/>
    </source>
</evidence>
<dbReference type="PANTHER" id="PTHR33048">
    <property type="entry name" value="PTH11-LIKE INTEGRAL MEMBRANE PROTEIN (AFU_ORTHOLOGUE AFUA_5G11245)"/>
    <property type="match status" value="1"/>
</dbReference>
<organism evidence="9 10">
    <name type="scientific">Lophiotrema nucula</name>
    <dbReference type="NCBI Taxonomy" id="690887"/>
    <lineage>
        <taxon>Eukaryota</taxon>
        <taxon>Fungi</taxon>
        <taxon>Dikarya</taxon>
        <taxon>Ascomycota</taxon>
        <taxon>Pezizomycotina</taxon>
        <taxon>Dothideomycetes</taxon>
        <taxon>Pleosporomycetidae</taxon>
        <taxon>Pleosporales</taxon>
        <taxon>Lophiotremataceae</taxon>
        <taxon>Lophiotrema</taxon>
    </lineage>
</organism>
<feature type="transmembrane region" description="Helical" evidence="7">
    <location>
        <begin position="26"/>
        <end position="47"/>
    </location>
</feature>
<keyword evidence="3 7" id="KW-1133">Transmembrane helix</keyword>
<feature type="compositionally biased region" description="Polar residues" evidence="6">
    <location>
        <begin position="330"/>
        <end position="340"/>
    </location>
</feature>
<evidence type="ECO:0000256" key="2">
    <source>
        <dbReference type="ARBA" id="ARBA00022692"/>
    </source>
</evidence>
<gene>
    <name evidence="9" type="ORF">BDV96DRAFT_340322</name>
</gene>
<dbReference type="Pfam" id="PF20684">
    <property type="entry name" value="Fung_rhodopsin"/>
    <property type="match status" value="1"/>
</dbReference>
<keyword evidence="4 7" id="KW-0472">Membrane</keyword>
<dbReference type="OrthoDB" id="5022096at2759"/>
<protein>
    <recommendedName>
        <fullName evidence="8">Rhodopsin domain-containing protein</fullName>
    </recommendedName>
</protein>
<feature type="transmembrane region" description="Helical" evidence="7">
    <location>
        <begin position="99"/>
        <end position="125"/>
    </location>
</feature>
<evidence type="ECO:0000256" key="3">
    <source>
        <dbReference type="ARBA" id="ARBA00022989"/>
    </source>
</evidence>
<evidence type="ECO:0000256" key="4">
    <source>
        <dbReference type="ARBA" id="ARBA00023136"/>
    </source>
</evidence>
<comment type="subcellular location">
    <subcellularLocation>
        <location evidence="1">Membrane</location>
        <topology evidence="1">Multi-pass membrane protein</topology>
    </subcellularLocation>
</comment>
<feature type="transmembrane region" description="Helical" evidence="7">
    <location>
        <begin position="265"/>
        <end position="285"/>
    </location>
</feature>
<dbReference type="InterPro" id="IPR052337">
    <property type="entry name" value="SAT4-like"/>
</dbReference>
<feature type="transmembrane region" description="Helical" evidence="7">
    <location>
        <begin position="194"/>
        <end position="216"/>
    </location>
</feature>
<reference evidence="9" key="1">
    <citation type="journal article" date="2020" name="Stud. Mycol.">
        <title>101 Dothideomycetes genomes: a test case for predicting lifestyles and emergence of pathogens.</title>
        <authorList>
            <person name="Haridas S."/>
            <person name="Albert R."/>
            <person name="Binder M."/>
            <person name="Bloem J."/>
            <person name="Labutti K."/>
            <person name="Salamov A."/>
            <person name="Andreopoulos B."/>
            <person name="Baker S."/>
            <person name="Barry K."/>
            <person name="Bills G."/>
            <person name="Bluhm B."/>
            <person name="Cannon C."/>
            <person name="Castanera R."/>
            <person name="Culley D."/>
            <person name="Daum C."/>
            <person name="Ezra D."/>
            <person name="Gonzalez J."/>
            <person name="Henrissat B."/>
            <person name="Kuo A."/>
            <person name="Liang C."/>
            <person name="Lipzen A."/>
            <person name="Lutzoni F."/>
            <person name="Magnuson J."/>
            <person name="Mondo S."/>
            <person name="Nolan M."/>
            <person name="Ohm R."/>
            <person name="Pangilinan J."/>
            <person name="Park H.-J."/>
            <person name="Ramirez L."/>
            <person name="Alfaro M."/>
            <person name="Sun H."/>
            <person name="Tritt A."/>
            <person name="Yoshinaga Y."/>
            <person name="Zwiers L.-H."/>
            <person name="Turgeon B."/>
            <person name="Goodwin S."/>
            <person name="Spatafora J."/>
            <person name="Crous P."/>
            <person name="Grigoriev I."/>
        </authorList>
    </citation>
    <scope>NUCLEOTIDE SEQUENCE</scope>
    <source>
        <strain evidence="9">CBS 627.86</strain>
    </source>
</reference>
<proteinExistence type="inferred from homology"/>
<dbReference type="Proteomes" id="UP000799770">
    <property type="component" value="Unassembled WGS sequence"/>
</dbReference>
<dbReference type="AlphaFoldDB" id="A0A6A5YFC7"/>
<evidence type="ECO:0000256" key="6">
    <source>
        <dbReference type="SAM" id="MobiDB-lite"/>
    </source>
</evidence>
<evidence type="ECO:0000256" key="5">
    <source>
        <dbReference type="ARBA" id="ARBA00038359"/>
    </source>
</evidence>
<feature type="region of interest" description="Disordered" evidence="6">
    <location>
        <begin position="325"/>
        <end position="346"/>
    </location>
</feature>
<evidence type="ECO:0000313" key="9">
    <source>
        <dbReference type="EMBL" id="KAF2105999.1"/>
    </source>
</evidence>
<dbReference type="PANTHER" id="PTHR33048:SF167">
    <property type="entry name" value="INTEGRAL MEMBRANE PROTEIN"/>
    <property type="match status" value="1"/>
</dbReference>
<keyword evidence="10" id="KW-1185">Reference proteome</keyword>
<accession>A0A6A5YFC7</accession>
<dbReference type="InterPro" id="IPR049326">
    <property type="entry name" value="Rhodopsin_dom_fungi"/>
</dbReference>
<keyword evidence="2 7" id="KW-0812">Transmembrane</keyword>
<evidence type="ECO:0000313" key="10">
    <source>
        <dbReference type="Proteomes" id="UP000799770"/>
    </source>
</evidence>
<dbReference type="EMBL" id="ML977368">
    <property type="protein sequence ID" value="KAF2105999.1"/>
    <property type="molecule type" value="Genomic_DNA"/>
</dbReference>
<name>A0A6A5YFC7_9PLEO</name>
<feature type="transmembrane region" description="Helical" evidence="7">
    <location>
        <begin position="59"/>
        <end position="79"/>
    </location>
</feature>
<comment type="similarity">
    <text evidence="5">Belongs to the SAT4 family.</text>
</comment>
<feature type="transmembrane region" description="Helical" evidence="7">
    <location>
        <begin position="228"/>
        <end position="253"/>
    </location>
</feature>
<sequence>MAVLQRQLPEIPTDPSYYTWSIQKQLTAIDLSLMILVLVAVLLRVYIRVFTLGVFRLDDYFMVAATICSVVSCSIFLHVVDLGMGKHLFAIPAENITPLLMWVWIVGVLIPMSVFFVKMSIAFFLLPLTRNTKYRAFLWTIIAFLIALILFAFFTLILGCIPIEANWDLMRRPPPMGTGTAKCLSLRTFKNFAMFNTITNIITDFVLALIPVPLIWTLQVNTRTKVSLIFVLSLGFFACAAGIVKAPLLFHFFDDIDVTGSRSWYYAWQIIEMNVGIIAATLPSLKPLFRWLLETAKTIATGVSANRTGGSRAYRRHSSSGYLRQKEANIHSSSDQSGRSNRGRDFHDMELKDIGPYEITVAGNDSGDDIGENDASSDAIMRAGGDGVVVPNPGQKRIVKTTKVTIVTSQSS</sequence>
<feature type="transmembrane region" description="Helical" evidence="7">
    <location>
        <begin position="137"/>
        <end position="165"/>
    </location>
</feature>
<evidence type="ECO:0000259" key="8">
    <source>
        <dbReference type="Pfam" id="PF20684"/>
    </source>
</evidence>
<feature type="domain" description="Rhodopsin" evidence="8">
    <location>
        <begin position="43"/>
        <end position="290"/>
    </location>
</feature>
<dbReference type="GO" id="GO:0016020">
    <property type="term" value="C:membrane"/>
    <property type="evidence" value="ECO:0007669"/>
    <property type="project" value="UniProtKB-SubCell"/>
</dbReference>
<evidence type="ECO:0000256" key="1">
    <source>
        <dbReference type="ARBA" id="ARBA00004141"/>
    </source>
</evidence>